<proteinExistence type="predicted"/>
<protein>
    <submittedName>
        <fullName evidence="1">Uncharacterized protein</fullName>
    </submittedName>
</protein>
<comment type="caution">
    <text evidence="1">The sequence shown here is derived from an EMBL/GenBank/DDBJ whole genome shotgun (WGS) entry which is preliminary data.</text>
</comment>
<name>A0AAD5MBA5_PARTN</name>
<dbReference type="AlphaFoldDB" id="A0AAD5MBA5"/>
<organism evidence="1 2">
    <name type="scientific">Parelaphostrongylus tenuis</name>
    <name type="common">Meningeal worm</name>
    <dbReference type="NCBI Taxonomy" id="148309"/>
    <lineage>
        <taxon>Eukaryota</taxon>
        <taxon>Metazoa</taxon>
        <taxon>Ecdysozoa</taxon>
        <taxon>Nematoda</taxon>
        <taxon>Chromadorea</taxon>
        <taxon>Rhabditida</taxon>
        <taxon>Rhabditina</taxon>
        <taxon>Rhabditomorpha</taxon>
        <taxon>Strongyloidea</taxon>
        <taxon>Metastrongylidae</taxon>
        <taxon>Parelaphostrongylus</taxon>
    </lineage>
</organism>
<dbReference type="Proteomes" id="UP001196413">
    <property type="component" value="Unassembled WGS sequence"/>
</dbReference>
<accession>A0AAD5MBA5</accession>
<keyword evidence="2" id="KW-1185">Reference proteome</keyword>
<gene>
    <name evidence="1" type="ORF">KIN20_011735</name>
</gene>
<sequence>MKQEVISNMVKELARYTEMDKHQKEKRENSAFQRKSVMENVAVNLTRQSLRMFNILKISASKF</sequence>
<evidence type="ECO:0000313" key="2">
    <source>
        <dbReference type="Proteomes" id="UP001196413"/>
    </source>
</evidence>
<dbReference type="EMBL" id="JAHQIW010002178">
    <property type="protein sequence ID" value="KAJ1354725.1"/>
    <property type="molecule type" value="Genomic_DNA"/>
</dbReference>
<reference evidence="1" key="1">
    <citation type="submission" date="2021-06" db="EMBL/GenBank/DDBJ databases">
        <title>Parelaphostrongylus tenuis whole genome reference sequence.</title>
        <authorList>
            <person name="Garwood T.J."/>
            <person name="Larsen P.A."/>
            <person name="Fountain-Jones N.M."/>
            <person name="Garbe J.R."/>
            <person name="Macchietto M.G."/>
            <person name="Kania S.A."/>
            <person name="Gerhold R.W."/>
            <person name="Richards J.E."/>
            <person name="Wolf T.M."/>
        </authorList>
    </citation>
    <scope>NUCLEOTIDE SEQUENCE</scope>
    <source>
        <strain evidence="1">MNPRO001-30</strain>
        <tissue evidence="1">Meninges</tissue>
    </source>
</reference>
<evidence type="ECO:0000313" key="1">
    <source>
        <dbReference type="EMBL" id="KAJ1354725.1"/>
    </source>
</evidence>